<dbReference type="Pfam" id="PF02913">
    <property type="entry name" value="FAD-oxidase_C"/>
    <property type="match status" value="1"/>
</dbReference>
<evidence type="ECO:0000256" key="5">
    <source>
        <dbReference type="SAM" id="MobiDB-lite"/>
    </source>
</evidence>
<evidence type="ECO:0000313" key="8">
    <source>
        <dbReference type="Proteomes" id="UP000186594"/>
    </source>
</evidence>
<evidence type="ECO:0000259" key="6">
    <source>
        <dbReference type="PROSITE" id="PS51387"/>
    </source>
</evidence>
<dbReference type="InterPro" id="IPR016169">
    <property type="entry name" value="FAD-bd_PCMH_sub2"/>
</dbReference>
<dbReference type="Pfam" id="PF01565">
    <property type="entry name" value="FAD_binding_4"/>
    <property type="match status" value="1"/>
</dbReference>
<evidence type="ECO:0000256" key="3">
    <source>
        <dbReference type="ARBA" id="ARBA00022827"/>
    </source>
</evidence>
<dbReference type="SUPFAM" id="SSF55103">
    <property type="entry name" value="FAD-linked oxidases, C-terminal domain"/>
    <property type="match status" value="1"/>
</dbReference>
<dbReference type="PANTHER" id="PTHR43716:SF1">
    <property type="entry name" value="D-2-HYDROXYGLUTARATE DEHYDROGENASE, MITOCHONDRIAL"/>
    <property type="match status" value="1"/>
</dbReference>
<keyword evidence="3" id="KW-0274">FAD</keyword>
<keyword evidence="2" id="KW-0285">Flavoprotein</keyword>
<comment type="caution">
    <text evidence="7">The sequence shown here is derived from an EMBL/GenBank/DDBJ whole genome shotgun (WGS) entry which is preliminary data.</text>
</comment>
<organism evidence="7 8">
    <name type="scientific">Neolecta irregularis (strain DAH-3)</name>
    <dbReference type="NCBI Taxonomy" id="1198029"/>
    <lineage>
        <taxon>Eukaryota</taxon>
        <taxon>Fungi</taxon>
        <taxon>Dikarya</taxon>
        <taxon>Ascomycota</taxon>
        <taxon>Taphrinomycotina</taxon>
        <taxon>Neolectales</taxon>
        <taxon>Neolectaceae</taxon>
        <taxon>Neolecta</taxon>
    </lineage>
</organism>
<feature type="domain" description="FAD-binding PCMH-type" evidence="6">
    <location>
        <begin position="81"/>
        <end position="260"/>
    </location>
</feature>
<reference evidence="7 8" key="1">
    <citation type="submission" date="2016-04" db="EMBL/GenBank/DDBJ databases">
        <title>Evolutionary innovation and constraint leading to complex multicellularity in the Ascomycota.</title>
        <authorList>
            <person name="Cisse O."/>
            <person name="Nguyen A."/>
            <person name="Hewitt D.A."/>
            <person name="Jedd G."/>
            <person name="Stajich J.E."/>
        </authorList>
    </citation>
    <scope>NUCLEOTIDE SEQUENCE [LARGE SCALE GENOMIC DNA]</scope>
    <source>
        <strain evidence="7 8">DAH-3</strain>
    </source>
</reference>
<gene>
    <name evidence="7" type="ORF">NEOLI_000976</name>
</gene>
<dbReference type="OrthoDB" id="5332616at2759"/>
<dbReference type="Gene3D" id="3.30.43.10">
    <property type="entry name" value="Uridine Diphospho-n-acetylenolpyruvylglucosamine Reductase, domain 2"/>
    <property type="match status" value="1"/>
</dbReference>
<evidence type="ECO:0000256" key="2">
    <source>
        <dbReference type="ARBA" id="ARBA00022630"/>
    </source>
</evidence>
<dbReference type="FunFam" id="3.30.465.10:FF:000053">
    <property type="entry name" value="D-lactate dehydrogenase (Cytochrome), putative"/>
    <property type="match status" value="1"/>
</dbReference>
<evidence type="ECO:0000313" key="7">
    <source>
        <dbReference type="EMBL" id="OLL21794.1"/>
    </source>
</evidence>
<dbReference type="Gene3D" id="3.30.70.2740">
    <property type="match status" value="1"/>
</dbReference>
<dbReference type="GO" id="GO:0005739">
    <property type="term" value="C:mitochondrion"/>
    <property type="evidence" value="ECO:0007669"/>
    <property type="project" value="TreeGrafter"/>
</dbReference>
<dbReference type="InterPro" id="IPR016167">
    <property type="entry name" value="FAD-bd_PCMH_sub1"/>
</dbReference>
<dbReference type="InterPro" id="IPR016164">
    <property type="entry name" value="FAD-linked_Oxase-like_C"/>
</dbReference>
<dbReference type="PROSITE" id="PS51387">
    <property type="entry name" value="FAD_PCMH"/>
    <property type="match status" value="1"/>
</dbReference>
<dbReference type="InterPro" id="IPR006094">
    <property type="entry name" value="Oxid_FAD_bind_N"/>
</dbReference>
<dbReference type="GO" id="GO:0019752">
    <property type="term" value="P:carboxylic acid metabolic process"/>
    <property type="evidence" value="ECO:0007669"/>
    <property type="project" value="UniProtKB-ARBA"/>
</dbReference>
<proteinExistence type="predicted"/>
<dbReference type="FunFam" id="3.30.70.2740:FF:000002">
    <property type="entry name" value="D-2-hydroxyglutarate dehydrogenase mitochondrial"/>
    <property type="match status" value="1"/>
</dbReference>
<dbReference type="SUPFAM" id="SSF56176">
    <property type="entry name" value="FAD-binding/transporter-associated domain-like"/>
    <property type="match status" value="1"/>
</dbReference>
<dbReference type="FunFam" id="3.30.70.2190:FF:000001">
    <property type="entry name" value="D-2-hydroxyglutarate dehydrogenase mitochondrial"/>
    <property type="match status" value="1"/>
</dbReference>
<accession>A0A1U7LGL3</accession>
<dbReference type="GO" id="GO:0071949">
    <property type="term" value="F:FAD binding"/>
    <property type="evidence" value="ECO:0007669"/>
    <property type="project" value="InterPro"/>
</dbReference>
<dbReference type="Proteomes" id="UP000186594">
    <property type="component" value="Unassembled WGS sequence"/>
</dbReference>
<dbReference type="InterPro" id="IPR016166">
    <property type="entry name" value="FAD-bd_PCMH"/>
</dbReference>
<dbReference type="PANTHER" id="PTHR43716">
    <property type="entry name" value="D-2-HYDROXYGLUTARATE DEHYDROGENASE, MITOCHONDRIAL"/>
    <property type="match status" value="1"/>
</dbReference>
<protein>
    <submittedName>
        <fullName evidence="7">Putative D-lactate dehydrogenase, mitochondrial</fullName>
    </submittedName>
</protein>
<dbReference type="InterPro" id="IPR004113">
    <property type="entry name" value="FAD-bd_oxidored_4_C"/>
</dbReference>
<dbReference type="InterPro" id="IPR051264">
    <property type="entry name" value="FAD-oxidored/transferase_4"/>
</dbReference>
<dbReference type="InterPro" id="IPR036318">
    <property type="entry name" value="FAD-bd_PCMH-like_sf"/>
</dbReference>
<evidence type="ECO:0000256" key="1">
    <source>
        <dbReference type="ARBA" id="ARBA00001974"/>
    </source>
</evidence>
<dbReference type="Gene3D" id="3.30.70.2190">
    <property type="match status" value="1"/>
</dbReference>
<sequence length="492" mass="53825">MLSRRLFSTSRRTLGGFEPSLTSQSYPEIKRNPNFALITGQDVSHFGTILSRNSIIDGISPENNASEEDLAPFNVDWMNKYRGQSQLVLKPKSTSEISKILSYCNFRKLAVVPQGGNTGLVGGSVPVFDEIILNLSSMNSIRSFDPVSGTLVCDAGCILEVVDNYLAERGHIFPLDLGAKGSCHIGGNVATNAGGLRLLRYGSLHGTILGLEAVLADGTIMDALSILRKDNTGLDLKQLLIGSEGTIGVITAVSILCPRKPKATNVAFFGLPSYSHVRKAFISAKEHLSEILSAFEFMDSAAQKLSCHHSGTRQVLEQDHPFYVLIETQGSNETHDSEKLEAFLENVMSLQIVSDGVLAQDESQLKSLWKLREFIPEACSKSGGVYKYDVSLPLDCLYDLVTELKNRLVDAGVVGENKTVVDVMGYGHIGDGNLHINIPVRHYSKEVASLLEPWIFEWIGLHNGSISAEHEHDQANEGHKGSLRPQWNFESV</sequence>
<feature type="region of interest" description="Disordered" evidence="5">
    <location>
        <begin position="470"/>
        <end position="492"/>
    </location>
</feature>
<name>A0A1U7LGL3_NEOID</name>
<dbReference type="FunFam" id="3.30.43.10:FF:000002">
    <property type="entry name" value="D-2-hydroxyglutarate dehydrogenase, mitochondrial"/>
    <property type="match status" value="1"/>
</dbReference>
<dbReference type="Gene3D" id="3.30.465.10">
    <property type="match status" value="1"/>
</dbReference>
<dbReference type="EMBL" id="LXFE01004245">
    <property type="protein sequence ID" value="OLL21794.1"/>
    <property type="molecule type" value="Genomic_DNA"/>
</dbReference>
<keyword evidence="8" id="KW-1185">Reference proteome</keyword>
<feature type="compositionally biased region" description="Basic and acidic residues" evidence="5">
    <location>
        <begin position="470"/>
        <end position="480"/>
    </location>
</feature>
<comment type="cofactor">
    <cofactor evidence="1">
        <name>FAD</name>
        <dbReference type="ChEBI" id="CHEBI:57692"/>
    </cofactor>
</comment>
<evidence type="ECO:0000256" key="4">
    <source>
        <dbReference type="ARBA" id="ARBA00023002"/>
    </source>
</evidence>
<keyword evidence="4" id="KW-0560">Oxidoreductase</keyword>
<dbReference type="STRING" id="1198029.A0A1U7LGL3"/>
<dbReference type="OMA" id="YNEDWMR"/>
<dbReference type="GO" id="GO:0016614">
    <property type="term" value="F:oxidoreductase activity, acting on CH-OH group of donors"/>
    <property type="evidence" value="ECO:0007669"/>
    <property type="project" value="UniProtKB-ARBA"/>
</dbReference>
<dbReference type="AlphaFoldDB" id="A0A1U7LGL3"/>